<gene>
    <name evidence="2" type="ORF">GOBAR_AA23790</name>
</gene>
<name>A0A2P5X0Q9_GOSBA</name>
<dbReference type="Proteomes" id="UP000239757">
    <property type="component" value="Unassembled WGS sequence"/>
</dbReference>
<dbReference type="AlphaFoldDB" id="A0A2P5X0Q9"/>
<evidence type="ECO:0000313" key="2">
    <source>
        <dbReference type="EMBL" id="PPR96875.1"/>
    </source>
</evidence>
<dbReference type="EMBL" id="KZ665967">
    <property type="protein sequence ID" value="PPR96875.1"/>
    <property type="molecule type" value="Genomic_DNA"/>
</dbReference>
<sequence length="557" mass="61203">MNMLLHWEYLIAGRPRDHKGWDGNGGIPAQHTPVNRSREIGRSSLIPRVPPRKVFHPYGKASIPIGGNFHPLMIHSALPYTIAGKNSLPSHAPVSTYWAEEVSDFQHPPTITTMNVIFTIWLCEELPLDHHDPYVPASKGDPKGRIILKRDKAARRTTRGSSTKSQDYAVRHRFPLFWPVADTSGMLLLQRYQLDDSSGALSAAVVAKETLKDRVTQLHGKVDHLGGQVRAVFMGPQRSRWRCPKRDGLGKIEELSVEIGLRFVNRMSHLRASLTGEKWWVSTNGHSWLGSDNAIPGGVGSWALDPFGPGERVTLGRGLVNQLVAPLVEEWAPLSQPGSSQVLLIMSPSQQLYLVLGRLWLYERKPAGEKKSFSSRPGSYSGKESGRQRGSQTGLLSAAKLICAGESQVPEVGVHYGRISHPGKPTLLQKELCYAPPIPIERKSCLVIPRLQHVRSLTPPAAAAVSRTGRRLTCTASLAAAKGLDVPPMLRFPAVRTRCRIRLGGWAKIAPPHPKARCPPRRATLRSERILLSFPPYGALSYVSYGLQQAGCTLGGG</sequence>
<evidence type="ECO:0000256" key="1">
    <source>
        <dbReference type="SAM" id="MobiDB-lite"/>
    </source>
</evidence>
<dbReference type="OrthoDB" id="1511239at2759"/>
<feature type="region of interest" description="Disordered" evidence="1">
    <location>
        <begin position="369"/>
        <end position="391"/>
    </location>
</feature>
<protein>
    <submittedName>
        <fullName evidence="2">Uncharacterized protein</fullName>
    </submittedName>
</protein>
<accession>A0A2P5X0Q9</accession>
<reference evidence="2 3" key="1">
    <citation type="submission" date="2015-01" db="EMBL/GenBank/DDBJ databases">
        <title>Genome of allotetraploid Gossypium barbadense reveals genomic plasticity and fiber elongation in cotton evolution.</title>
        <authorList>
            <person name="Chen X."/>
            <person name="Liu X."/>
            <person name="Zhao B."/>
            <person name="Zheng H."/>
            <person name="Hu Y."/>
            <person name="Lu G."/>
            <person name="Yang C."/>
            <person name="Chen J."/>
            <person name="Shan C."/>
            <person name="Zhang L."/>
            <person name="Zhou Y."/>
            <person name="Wang L."/>
            <person name="Guo W."/>
            <person name="Bai Y."/>
            <person name="Ruan J."/>
            <person name="Shangguan X."/>
            <person name="Mao Y."/>
            <person name="Jiang J."/>
            <person name="Zhu Y."/>
            <person name="Lei J."/>
            <person name="Kang H."/>
            <person name="Chen S."/>
            <person name="He X."/>
            <person name="Wang R."/>
            <person name="Wang Y."/>
            <person name="Chen J."/>
            <person name="Wang L."/>
            <person name="Yu S."/>
            <person name="Wang B."/>
            <person name="Wei J."/>
            <person name="Song S."/>
            <person name="Lu X."/>
            <person name="Gao Z."/>
            <person name="Gu W."/>
            <person name="Deng X."/>
            <person name="Ma D."/>
            <person name="Wang S."/>
            <person name="Liang W."/>
            <person name="Fang L."/>
            <person name="Cai C."/>
            <person name="Zhu X."/>
            <person name="Zhou B."/>
            <person name="Zhang Y."/>
            <person name="Chen Z."/>
            <person name="Xu S."/>
            <person name="Zhu R."/>
            <person name="Wang S."/>
            <person name="Zhang T."/>
            <person name="Zhao G."/>
        </authorList>
    </citation>
    <scope>NUCLEOTIDE SEQUENCE [LARGE SCALE GENOMIC DNA]</scope>
    <source>
        <strain evidence="3">cv. Xinhai21</strain>
        <tissue evidence="2">Leaf</tissue>
    </source>
</reference>
<proteinExistence type="predicted"/>
<organism evidence="2 3">
    <name type="scientific">Gossypium barbadense</name>
    <name type="common">Sea Island cotton</name>
    <name type="synonym">Hibiscus barbadensis</name>
    <dbReference type="NCBI Taxonomy" id="3634"/>
    <lineage>
        <taxon>Eukaryota</taxon>
        <taxon>Viridiplantae</taxon>
        <taxon>Streptophyta</taxon>
        <taxon>Embryophyta</taxon>
        <taxon>Tracheophyta</taxon>
        <taxon>Spermatophyta</taxon>
        <taxon>Magnoliopsida</taxon>
        <taxon>eudicotyledons</taxon>
        <taxon>Gunneridae</taxon>
        <taxon>Pentapetalae</taxon>
        <taxon>rosids</taxon>
        <taxon>malvids</taxon>
        <taxon>Malvales</taxon>
        <taxon>Malvaceae</taxon>
        <taxon>Malvoideae</taxon>
        <taxon>Gossypium</taxon>
    </lineage>
</organism>
<evidence type="ECO:0000313" key="3">
    <source>
        <dbReference type="Proteomes" id="UP000239757"/>
    </source>
</evidence>